<dbReference type="InterPro" id="IPR001762">
    <property type="entry name" value="Disintegrin_dom"/>
</dbReference>
<feature type="region of interest" description="Disordered" evidence="8">
    <location>
        <begin position="807"/>
        <end position="842"/>
    </location>
</feature>
<keyword evidence="15" id="KW-1185">Reference proteome</keyword>
<dbReference type="InterPro" id="IPR006586">
    <property type="entry name" value="ADAM_Cys-rich"/>
</dbReference>
<evidence type="ECO:0000256" key="8">
    <source>
        <dbReference type="SAM" id="MobiDB-lite"/>
    </source>
</evidence>
<dbReference type="FunFam" id="4.10.70.10:FF:000001">
    <property type="entry name" value="Disintegrin and metalloproteinase domain-containing protein 22"/>
    <property type="match status" value="1"/>
</dbReference>
<dbReference type="Pfam" id="PF01421">
    <property type="entry name" value="Reprolysin"/>
    <property type="match status" value="1"/>
</dbReference>
<dbReference type="Proteomes" id="UP001608902">
    <property type="component" value="Unassembled WGS sequence"/>
</dbReference>
<evidence type="ECO:0000313" key="15">
    <source>
        <dbReference type="Proteomes" id="UP001608902"/>
    </source>
</evidence>
<dbReference type="PANTHER" id="PTHR11905">
    <property type="entry name" value="ADAM A DISINTEGRIN AND METALLOPROTEASE DOMAIN"/>
    <property type="match status" value="1"/>
</dbReference>
<feature type="domain" description="EGF-like" evidence="11">
    <location>
        <begin position="651"/>
        <end position="688"/>
    </location>
</feature>
<dbReference type="PROSITE" id="PS00022">
    <property type="entry name" value="EGF_1"/>
    <property type="match status" value="1"/>
</dbReference>
<feature type="compositionally biased region" description="Polar residues" evidence="8">
    <location>
        <begin position="833"/>
        <end position="842"/>
    </location>
</feature>
<feature type="disulfide bond" evidence="7">
    <location>
        <begin position="678"/>
        <end position="687"/>
    </location>
</feature>
<sequence>MNAPFSVFCTYLFILIDITVVNCARRGAIRHLSTNKEFINRLDPGEFEVVHPFQVRDKHDRIGIDTRNYYLNATVHFKQVTIVIRTNTMGRLKLLLGLNEWIFSNGTNFRKLDATGESRLTNRVENCYYQGSINGEESSFVAISSCSGLRGIIAFDNGTAYGIWPLEGGDRGRRHPHVLYRTKWNEEASCATQTPNEYNRKKRKHQKQMTRKRDVTRQTKYVELALLGDNSFMREHELSEDEGVEFMLETINVADLMFSRDLNVRLSVVYSEQWLDVQRVDVHMDVERTLSGAVEYVTGHIYDLAKDATLMFTSSTFANNEVTSSTFGAICTARATALVTAVDDFTVHATGQVVAHSLAHLLGIDKDSSECYCDTGNRCLMNRNIGTFGSQFVWQFSRCSIARMHSVLQAGHLQCLLNRPLQASSLQQCGNGVVDGEEECDCGSRDHCMDPCCDPLTCTLRAHAQCASHQECCQRCQLRPAGHVCRPSRSECDVTEVCDGETGDCPKDGYLVDGTKCGGINGLCWKGNCSDIELQCKTLWGENATVADENCFERNLLGAEYANCGEDRDGHLRKCTMENVHCGTIHCRSGGHLPIDRRLNSFNLQFLHDEKQIQCKMVTQSSVGLVFDGTTCGSGKVCVQGNCLPLSQVSPSLRCPTNNLALQCSGHGRCTTVERCVCDPGWSGNACDRRLNITLPMLKTTTDWSPQNFIFTTFNGRTLNMTTLLAILLAVGIILLMLLLCLLFCYRRRSTERSFDQDLTDEKLNNSIPEVQRSIKFGNMPSYREEKRKRKKNKRIYDALQRITEASDEHDTVSNKSRESGSLVHDTLHERPSSCNGVPTSMCESRNNVPSHKIVNGSRGSILRKECSASRRLFDDGPIYGNTVRARMVECSSPRLSSVHSAVRLQRERSGYATDTEICTQNHYSSRYMESFDPDRVDISPSLSQASLGRMGATPLKLNNIGMLLRQLHYNDDVNHSDADLSTMEADRIDRLDFCSNSGSCRDFGHSQSVKYSPPGDIPEVFAVGVPPTSTASSLFTNDVCSTPLSQERSTPSFGRLYNGSLEPSCPSSENEKAKTLRTSQEFEISQSPSLFSDPFKLEV</sequence>
<reference evidence="14 15" key="1">
    <citation type="submission" date="2024-08" db="EMBL/GenBank/DDBJ databases">
        <title>Gnathostoma spinigerum genome.</title>
        <authorList>
            <person name="Gonzalez-Bertolin B."/>
            <person name="Monzon S."/>
            <person name="Zaballos A."/>
            <person name="Jimenez P."/>
            <person name="Dekumyoy P."/>
            <person name="Varona S."/>
            <person name="Cuesta I."/>
            <person name="Sumanam S."/>
            <person name="Adisakwattana P."/>
            <person name="Gasser R.B."/>
            <person name="Hernandez-Gonzalez A."/>
            <person name="Young N.D."/>
            <person name="Perteguer M.J."/>
        </authorList>
    </citation>
    <scope>NUCLEOTIDE SEQUENCE [LARGE SCALE GENOMIC DNA]</scope>
    <source>
        <strain evidence="14">AL3</strain>
        <tissue evidence="14">Liver</tissue>
    </source>
</reference>
<dbReference type="Gene3D" id="3.40.390.10">
    <property type="entry name" value="Collagenase (Catalytic Domain)"/>
    <property type="match status" value="1"/>
</dbReference>
<protein>
    <submittedName>
        <fullName evidence="14">Uncharacterized protein</fullName>
    </submittedName>
</protein>
<feature type="transmembrane region" description="Helical" evidence="9">
    <location>
        <begin position="724"/>
        <end position="746"/>
    </location>
</feature>
<dbReference type="PROSITE" id="PS01186">
    <property type="entry name" value="EGF_2"/>
    <property type="match status" value="1"/>
</dbReference>
<evidence type="ECO:0000256" key="5">
    <source>
        <dbReference type="ARBA" id="ARBA00023157"/>
    </source>
</evidence>
<keyword evidence="2 9" id="KW-0812">Transmembrane</keyword>
<dbReference type="Pfam" id="PF08516">
    <property type="entry name" value="ADAM_CR"/>
    <property type="match status" value="1"/>
</dbReference>
<keyword evidence="5 7" id="KW-1015">Disulfide bond</keyword>
<dbReference type="PROSITE" id="PS50026">
    <property type="entry name" value="EGF_3"/>
    <property type="match status" value="1"/>
</dbReference>
<dbReference type="Pfam" id="PF23106">
    <property type="entry name" value="EGF_Teneurin"/>
    <property type="match status" value="1"/>
</dbReference>
<dbReference type="PROSITE" id="PS50214">
    <property type="entry name" value="DISINTEGRIN_2"/>
    <property type="match status" value="1"/>
</dbReference>
<evidence type="ECO:0000256" key="7">
    <source>
        <dbReference type="PROSITE-ProRule" id="PRU00076"/>
    </source>
</evidence>
<comment type="caution">
    <text evidence="7">Lacks conserved residue(s) required for the propagation of feature annotation.</text>
</comment>
<dbReference type="Gene3D" id="2.10.25.10">
    <property type="entry name" value="Laminin"/>
    <property type="match status" value="1"/>
</dbReference>
<comment type="caution">
    <text evidence="14">The sequence shown here is derived from an EMBL/GenBank/DDBJ whole genome shotgun (WGS) entry which is preliminary data.</text>
</comment>
<dbReference type="GO" id="GO:0016020">
    <property type="term" value="C:membrane"/>
    <property type="evidence" value="ECO:0007669"/>
    <property type="project" value="UniProtKB-SubCell"/>
</dbReference>
<feature type="domain" description="Peptidase M12B" evidence="13">
    <location>
        <begin position="220"/>
        <end position="420"/>
    </location>
</feature>
<evidence type="ECO:0000259" key="13">
    <source>
        <dbReference type="PROSITE" id="PS50215"/>
    </source>
</evidence>
<dbReference type="SUPFAM" id="SSF55486">
    <property type="entry name" value="Metalloproteases ('zincins'), catalytic domain"/>
    <property type="match status" value="1"/>
</dbReference>
<evidence type="ECO:0000256" key="2">
    <source>
        <dbReference type="ARBA" id="ARBA00022692"/>
    </source>
</evidence>
<dbReference type="InterPro" id="IPR000742">
    <property type="entry name" value="EGF"/>
</dbReference>
<evidence type="ECO:0000259" key="11">
    <source>
        <dbReference type="PROSITE" id="PS50026"/>
    </source>
</evidence>
<evidence type="ECO:0000256" key="4">
    <source>
        <dbReference type="ARBA" id="ARBA00023136"/>
    </source>
</evidence>
<feature type="region of interest" description="Disordered" evidence="8">
    <location>
        <begin position="1060"/>
        <end position="1082"/>
    </location>
</feature>
<accession>A0ABD6E2H4</accession>
<dbReference type="Gene3D" id="4.10.70.10">
    <property type="entry name" value="Disintegrin domain"/>
    <property type="match status" value="1"/>
</dbReference>
<proteinExistence type="predicted"/>
<name>A0ABD6E2H4_9BILA</name>
<gene>
    <name evidence="14" type="ORF">AB6A40_000643</name>
</gene>
<keyword evidence="7" id="KW-0245">EGF-like domain</keyword>
<evidence type="ECO:0000313" key="14">
    <source>
        <dbReference type="EMBL" id="MFH4973934.1"/>
    </source>
</evidence>
<keyword evidence="4 9" id="KW-0472">Membrane</keyword>
<dbReference type="PROSITE" id="PS50215">
    <property type="entry name" value="ADAM_MEPRO"/>
    <property type="match status" value="1"/>
</dbReference>
<dbReference type="PANTHER" id="PTHR11905:SF248">
    <property type="entry name" value="DISINTEGRIN AND METALLOPROTEINASE DOMAIN-CONTAINING PROTEIN UNC-71"/>
    <property type="match status" value="1"/>
</dbReference>
<dbReference type="EMBL" id="JBGFUD010000190">
    <property type="protein sequence ID" value="MFH4973934.1"/>
    <property type="molecule type" value="Genomic_DNA"/>
</dbReference>
<dbReference type="SUPFAM" id="SSF57552">
    <property type="entry name" value="Blood coagulation inhibitor (disintegrin)"/>
    <property type="match status" value="1"/>
</dbReference>
<feature type="chain" id="PRO_5044787931" evidence="10">
    <location>
        <begin position="24"/>
        <end position="1100"/>
    </location>
</feature>
<organism evidence="14 15">
    <name type="scientific">Gnathostoma spinigerum</name>
    <dbReference type="NCBI Taxonomy" id="75299"/>
    <lineage>
        <taxon>Eukaryota</taxon>
        <taxon>Metazoa</taxon>
        <taxon>Ecdysozoa</taxon>
        <taxon>Nematoda</taxon>
        <taxon>Chromadorea</taxon>
        <taxon>Rhabditida</taxon>
        <taxon>Spirurina</taxon>
        <taxon>Gnathostomatomorpha</taxon>
        <taxon>Gnathostomatoidea</taxon>
        <taxon>Gnathostomatidae</taxon>
        <taxon>Gnathostoma</taxon>
    </lineage>
</organism>
<feature type="domain" description="Disintegrin" evidence="12">
    <location>
        <begin position="426"/>
        <end position="513"/>
    </location>
</feature>
<feature type="disulfide bond" evidence="6">
    <location>
        <begin position="485"/>
        <end position="505"/>
    </location>
</feature>
<dbReference type="InterPro" id="IPR036436">
    <property type="entry name" value="Disintegrin_dom_sf"/>
</dbReference>
<dbReference type="Pfam" id="PF00200">
    <property type="entry name" value="Disintegrin"/>
    <property type="match status" value="1"/>
</dbReference>
<feature type="compositionally biased region" description="Basic and acidic residues" evidence="8">
    <location>
        <begin position="807"/>
        <end position="819"/>
    </location>
</feature>
<evidence type="ECO:0000256" key="3">
    <source>
        <dbReference type="ARBA" id="ARBA00022989"/>
    </source>
</evidence>
<evidence type="ECO:0000256" key="6">
    <source>
        <dbReference type="PROSITE-ProRule" id="PRU00068"/>
    </source>
</evidence>
<dbReference type="AlphaFoldDB" id="A0ABD6E2H4"/>
<keyword evidence="10" id="KW-0732">Signal</keyword>
<dbReference type="SMART" id="SM00050">
    <property type="entry name" value="DISIN"/>
    <property type="match status" value="1"/>
</dbReference>
<evidence type="ECO:0000259" key="12">
    <source>
        <dbReference type="PROSITE" id="PS50214"/>
    </source>
</evidence>
<evidence type="ECO:0000256" key="10">
    <source>
        <dbReference type="SAM" id="SignalP"/>
    </source>
</evidence>
<dbReference type="SMART" id="SM00608">
    <property type="entry name" value="ACR"/>
    <property type="match status" value="1"/>
</dbReference>
<dbReference type="InterPro" id="IPR001590">
    <property type="entry name" value="Peptidase_M12B"/>
</dbReference>
<dbReference type="InterPro" id="IPR024079">
    <property type="entry name" value="MetalloPept_cat_dom_sf"/>
</dbReference>
<evidence type="ECO:0000256" key="1">
    <source>
        <dbReference type="ARBA" id="ARBA00004167"/>
    </source>
</evidence>
<comment type="subcellular location">
    <subcellularLocation>
        <location evidence="1">Membrane</location>
        <topology evidence="1">Single-pass membrane protein</topology>
    </subcellularLocation>
</comment>
<keyword evidence="3 9" id="KW-1133">Transmembrane helix</keyword>
<evidence type="ECO:0000256" key="9">
    <source>
        <dbReference type="SAM" id="Phobius"/>
    </source>
</evidence>
<feature type="signal peptide" evidence="10">
    <location>
        <begin position="1"/>
        <end position="23"/>
    </location>
</feature>